<comment type="caution">
    <text evidence="2">The sequence shown here is derived from an EMBL/GenBank/DDBJ whole genome shotgun (WGS) entry which is preliminary data.</text>
</comment>
<organism evidence="2 3">
    <name type="scientific">Sphingorhabdus buctiana</name>
    <dbReference type="NCBI Taxonomy" id="1508805"/>
    <lineage>
        <taxon>Bacteria</taxon>
        <taxon>Pseudomonadati</taxon>
        <taxon>Pseudomonadota</taxon>
        <taxon>Alphaproteobacteria</taxon>
        <taxon>Sphingomonadales</taxon>
        <taxon>Sphingomonadaceae</taxon>
        <taxon>Sphingorhabdus</taxon>
    </lineage>
</organism>
<protein>
    <recommendedName>
        <fullName evidence="4">Secreted protein</fullName>
    </recommendedName>
</protein>
<feature type="region of interest" description="Disordered" evidence="1">
    <location>
        <begin position="52"/>
        <end position="78"/>
    </location>
</feature>
<dbReference type="Proteomes" id="UP001597215">
    <property type="component" value="Unassembled WGS sequence"/>
</dbReference>
<evidence type="ECO:0000256" key="1">
    <source>
        <dbReference type="SAM" id="MobiDB-lite"/>
    </source>
</evidence>
<accession>A0ABW4MD48</accession>
<gene>
    <name evidence="2" type="ORF">ACFSAG_05295</name>
</gene>
<keyword evidence="3" id="KW-1185">Reference proteome</keyword>
<feature type="compositionally biased region" description="Basic and acidic residues" evidence="1">
    <location>
        <begin position="58"/>
        <end position="78"/>
    </location>
</feature>
<dbReference type="EMBL" id="JBHUEL010000004">
    <property type="protein sequence ID" value="MFD1766255.1"/>
    <property type="molecule type" value="Genomic_DNA"/>
</dbReference>
<evidence type="ECO:0000313" key="2">
    <source>
        <dbReference type="EMBL" id="MFD1766255.1"/>
    </source>
</evidence>
<sequence length="78" mass="8401">MKSTFPLLLLATLGACVEESSPKEGEQAAAQIAAEDDAEALKAEQKSIEEAADAAAKLVEEETREEIEQIKEENSKQP</sequence>
<proteinExistence type="predicted"/>
<evidence type="ECO:0008006" key="4">
    <source>
        <dbReference type="Google" id="ProtNLM"/>
    </source>
</evidence>
<evidence type="ECO:0000313" key="3">
    <source>
        <dbReference type="Proteomes" id="UP001597215"/>
    </source>
</evidence>
<reference evidence="3" key="1">
    <citation type="journal article" date="2019" name="Int. J. Syst. Evol. Microbiol.">
        <title>The Global Catalogue of Microorganisms (GCM) 10K type strain sequencing project: providing services to taxonomists for standard genome sequencing and annotation.</title>
        <authorList>
            <consortium name="The Broad Institute Genomics Platform"/>
            <consortium name="The Broad Institute Genome Sequencing Center for Infectious Disease"/>
            <person name="Wu L."/>
            <person name="Ma J."/>
        </authorList>
    </citation>
    <scope>NUCLEOTIDE SEQUENCE [LARGE SCALE GENOMIC DNA]</scope>
    <source>
        <strain evidence="3">CGMCC 1.12449</strain>
    </source>
</reference>
<dbReference type="PROSITE" id="PS51257">
    <property type="entry name" value="PROKAR_LIPOPROTEIN"/>
    <property type="match status" value="1"/>
</dbReference>
<dbReference type="RefSeq" id="WP_381512141.1">
    <property type="nucleotide sequence ID" value="NZ_JBHUEL010000004.1"/>
</dbReference>
<name>A0ABW4MD48_9SPHN</name>